<dbReference type="GO" id="GO:0005576">
    <property type="term" value="C:extracellular region"/>
    <property type="evidence" value="ECO:0007669"/>
    <property type="project" value="TreeGrafter"/>
</dbReference>
<organism evidence="6 7">
    <name type="scientific">Crucibulum laeve</name>
    <dbReference type="NCBI Taxonomy" id="68775"/>
    <lineage>
        <taxon>Eukaryota</taxon>
        <taxon>Fungi</taxon>
        <taxon>Dikarya</taxon>
        <taxon>Basidiomycota</taxon>
        <taxon>Agaricomycotina</taxon>
        <taxon>Agaricomycetes</taxon>
        <taxon>Agaricomycetidae</taxon>
        <taxon>Agaricales</taxon>
        <taxon>Agaricineae</taxon>
        <taxon>Nidulariaceae</taxon>
        <taxon>Crucibulum</taxon>
    </lineage>
</organism>
<keyword evidence="7" id="KW-1185">Reference proteome</keyword>
<sequence>MRSIKDKLRRELANLHNTNGGTSNFQQPLSNENINEQEIYRYRKQRGINLGSWFVLERWIADYPYQHAHEPGQSDLDVARGDKAKEILEGHWDNWIVEEDWDWISKRGLNTVRIPIGYYHLCGVDPSVIEKTDFKDFGNVFAGAWSRIVKAIESAHQYGIGVLIDLHAAPGKQNADSHSGTSGDAAFFKSSHHQKHTMHVLRSLVTHLPRLPNIVGIELLNEPHPPSDEILREWYSAAIKDLRSIDPTLPIYIGECWRTDSYTNWMVASRPNPGALIVLDHHLYRCFTSSDIHTSAAEHTASLSLSPPSAFAQQLASISEKLGRAGGGLVIGEWSGALNPRSLRGIPNEKREWVEAQLRLYEAHCAGWFWWTFKKQHGGDSGWGFRDAVATGVFPDWVGVKPGNRVGSAKEEREVCRLTFPPVAAHTNYWNQYPGSYDHARFGDGYVKGWDDAYIFFLSSLAADGQTHTSIPEIGFKGAWALRRTPDHGKTYWEFEHGFFQGMDAAKTDFAANYC</sequence>
<reference evidence="6 7" key="1">
    <citation type="journal article" date="2019" name="Nat. Ecol. Evol.">
        <title>Megaphylogeny resolves global patterns of mushroom evolution.</title>
        <authorList>
            <person name="Varga T."/>
            <person name="Krizsan K."/>
            <person name="Foldi C."/>
            <person name="Dima B."/>
            <person name="Sanchez-Garcia M."/>
            <person name="Sanchez-Ramirez S."/>
            <person name="Szollosi G.J."/>
            <person name="Szarkandi J.G."/>
            <person name="Papp V."/>
            <person name="Albert L."/>
            <person name="Andreopoulos W."/>
            <person name="Angelini C."/>
            <person name="Antonin V."/>
            <person name="Barry K.W."/>
            <person name="Bougher N.L."/>
            <person name="Buchanan P."/>
            <person name="Buyck B."/>
            <person name="Bense V."/>
            <person name="Catcheside P."/>
            <person name="Chovatia M."/>
            <person name="Cooper J."/>
            <person name="Damon W."/>
            <person name="Desjardin D."/>
            <person name="Finy P."/>
            <person name="Geml J."/>
            <person name="Haridas S."/>
            <person name="Hughes K."/>
            <person name="Justo A."/>
            <person name="Karasinski D."/>
            <person name="Kautmanova I."/>
            <person name="Kiss B."/>
            <person name="Kocsube S."/>
            <person name="Kotiranta H."/>
            <person name="LaButti K.M."/>
            <person name="Lechner B.E."/>
            <person name="Liimatainen K."/>
            <person name="Lipzen A."/>
            <person name="Lukacs Z."/>
            <person name="Mihaltcheva S."/>
            <person name="Morgado L.N."/>
            <person name="Niskanen T."/>
            <person name="Noordeloos M.E."/>
            <person name="Ohm R.A."/>
            <person name="Ortiz-Santana B."/>
            <person name="Ovrebo C."/>
            <person name="Racz N."/>
            <person name="Riley R."/>
            <person name="Savchenko A."/>
            <person name="Shiryaev A."/>
            <person name="Soop K."/>
            <person name="Spirin V."/>
            <person name="Szebenyi C."/>
            <person name="Tomsovsky M."/>
            <person name="Tulloss R.E."/>
            <person name="Uehling J."/>
            <person name="Grigoriev I.V."/>
            <person name="Vagvolgyi C."/>
            <person name="Papp T."/>
            <person name="Martin F.M."/>
            <person name="Miettinen O."/>
            <person name="Hibbett D.S."/>
            <person name="Nagy L.G."/>
        </authorList>
    </citation>
    <scope>NUCLEOTIDE SEQUENCE [LARGE SCALE GENOMIC DNA]</scope>
    <source>
        <strain evidence="6 7">CBS 166.37</strain>
    </source>
</reference>
<dbReference type="PROSITE" id="PS00659">
    <property type="entry name" value="GLYCOSYL_HYDROL_F5"/>
    <property type="match status" value="1"/>
</dbReference>
<dbReference type="EMBL" id="ML213644">
    <property type="protein sequence ID" value="TFK33631.1"/>
    <property type="molecule type" value="Genomic_DNA"/>
</dbReference>
<evidence type="ECO:0000259" key="5">
    <source>
        <dbReference type="Pfam" id="PF00150"/>
    </source>
</evidence>
<evidence type="ECO:0000256" key="2">
    <source>
        <dbReference type="ARBA" id="ARBA00022801"/>
    </source>
</evidence>
<dbReference type="InterPro" id="IPR017853">
    <property type="entry name" value="GH"/>
</dbReference>
<keyword evidence="2 4" id="KW-0378">Hydrolase</keyword>
<evidence type="ECO:0000313" key="6">
    <source>
        <dbReference type="EMBL" id="TFK33631.1"/>
    </source>
</evidence>
<dbReference type="GO" id="GO:0009986">
    <property type="term" value="C:cell surface"/>
    <property type="evidence" value="ECO:0007669"/>
    <property type="project" value="TreeGrafter"/>
</dbReference>
<dbReference type="GO" id="GO:0009251">
    <property type="term" value="P:glucan catabolic process"/>
    <property type="evidence" value="ECO:0007669"/>
    <property type="project" value="TreeGrafter"/>
</dbReference>
<dbReference type="OrthoDB" id="1887033at2759"/>
<dbReference type="Gene3D" id="3.20.20.80">
    <property type="entry name" value="Glycosidases"/>
    <property type="match status" value="1"/>
</dbReference>
<dbReference type="InterPro" id="IPR018087">
    <property type="entry name" value="Glyco_hydro_5_CS"/>
</dbReference>
<evidence type="ECO:0000256" key="4">
    <source>
        <dbReference type="RuleBase" id="RU361153"/>
    </source>
</evidence>
<dbReference type="AlphaFoldDB" id="A0A5C3LXZ2"/>
<dbReference type="Pfam" id="PF00150">
    <property type="entry name" value="Cellulase"/>
    <property type="match status" value="1"/>
</dbReference>
<protein>
    <submittedName>
        <fullName evidence="6">Glycoside hydrolase superfamily</fullName>
    </submittedName>
</protein>
<dbReference type="STRING" id="68775.A0A5C3LXZ2"/>
<feature type="domain" description="Glycoside hydrolase family 5" evidence="5">
    <location>
        <begin position="91"/>
        <end position="372"/>
    </location>
</feature>
<evidence type="ECO:0000256" key="3">
    <source>
        <dbReference type="ARBA" id="ARBA00023295"/>
    </source>
</evidence>
<dbReference type="InterPro" id="IPR001547">
    <property type="entry name" value="Glyco_hydro_5"/>
</dbReference>
<dbReference type="PANTHER" id="PTHR31297">
    <property type="entry name" value="GLUCAN ENDO-1,6-BETA-GLUCOSIDASE B"/>
    <property type="match status" value="1"/>
</dbReference>
<proteinExistence type="inferred from homology"/>
<keyword evidence="3 4" id="KW-0326">Glycosidase</keyword>
<dbReference type="Proteomes" id="UP000308652">
    <property type="component" value="Unassembled WGS sequence"/>
</dbReference>
<dbReference type="GO" id="GO:0046557">
    <property type="term" value="F:glucan endo-1,6-beta-glucosidase activity"/>
    <property type="evidence" value="ECO:0007669"/>
    <property type="project" value="TreeGrafter"/>
</dbReference>
<comment type="similarity">
    <text evidence="1 4">Belongs to the glycosyl hydrolase 5 (cellulase A) family.</text>
</comment>
<dbReference type="InterPro" id="IPR050386">
    <property type="entry name" value="Glycosyl_hydrolase_5"/>
</dbReference>
<accession>A0A5C3LXZ2</accession>
<dbReference type="SUPFAM" id="SSF51445">
    <property type="entry name" value="(Trans)glycosidases"/>
    <property type="match status" value="1"/>
</dbReference>
<evidence type="ECO:0000256" key="1">
    <source>
        <dbReference type="ARBA" id="ARBA00005641"/>
    </source>
</evidence>
<name>A0A5C3LXZ2_9AGAR</name>
<gene>
    <name evidence="6" type="ORF">BDQ12DRAFT_657713</name>
</gene>
<evidence type="ECO:0000313" key="7">
    <source>
        <dbReference type="Proteomes" id="UP000308652"/>
    </source>
</evidence>
<dbReference type="PANTHER" id="PTHR31297:SF43">
    <property type="entry name" value="GLUCAN 1,3-BETA-GLUCOSIDASE 3"/>
    <property type="match status" value="1"/>
</dbReference>